<name>A0AA41Y8K3_9BACT</name>
<gene>
    <name evidence="4" type="ORF">N2K84_12550</name>
</gene>
<keyword evidence="5" id="KW-1185">Reference proteome</keyword>
<dbReference type="SUPFAM" id="SSF53697">
    <property type="entry name" value="SIS domain"/>
    <property type="match status" value="1"/>
</dbReference>
<dbReference type="Proteomes" id="UP001163821">
    <property type="component" value="Unassembled WGS sequence"/>
</dbReference>
<dbReference type="RefSeq" id="WP_282592167.1">
    <property type="nucleotide sequence ID" value="NZ_JAPAAF010000018.1"/>
</dbReference>
<dbReference type="Gene3D" id="3.40.50.10490">
    <property type="entry name" value="Glucose-6-phosphate isomerase like protein, domain 1"/>
    <property type="match status" value="2"/>
</dbReference>
<dbReference type="AlphaFoldDB" id="A0AA41Y8K3"/>
<dbReference type="GO" id="GO:0004360">
    <property type="term" value="F:glutamine-fructose-6-phosphate transaminase (isomerizing) activity"/>
    <property type="evidence" value="ECO:0007669"/>
    <property type="project" value="UniProtKB-EC"/>
</dbReference>
<comment type="catalytic activity">
    <reaction evidence="1">
        <text>D-fructose 6-phosphate + L-glutamine = D-glucosamine 6-phosphate + L-glutamate</text>
        <dbReference type="Rhea" id="RHEA:13237"/>
        <dbReference type="ChEBI" id="CHEBI:29985"/>
        <dbReference type="ChEBI" id="CHEBI:58359"/>
        <dbReference type="ChEBI" id="CHEBI:58725"/>
        <dbReference type="ChEBI" id="CHEBI:61527"/>
        <dbReference type="EC" id="2.6.1.16"/>
    </reaction>
</comment>
<dbReference type="InterPro" id="IPR035466">
    <property type="entry name" value="GlmS/AgaS_SIS"/>
</dbReference>
<sequence length="305" mass="34103">MESELFEIPYQAGVCYEHNKGLILPEKVPYIGMGSSYFAALVLRYQGMKIYPEIASEYFNYLEKVRQFEKAVLISQSGESSETLWCADRFEQFVPIVNDLRSPLANHPAADVAVDLCAGRERFSSTKTYINSLTVLFLGHGIDPQPALEYNQLYFPSFKARGEEWGQLTFRLLKKRKYKGFYILGAGPNLGTAMQAAQVLTEATKLPFIGMSLAQYDHGVKEAAGRSVVFVINPVGEQGERTAKLIEKIALAGGLCIELKETGLPEKLSPFATIMPFFFMAAWLRRKLKIKEPFVVGGKVTRVTS</sequence>
<dbReference type="GO" id="GO:0006047">
    <property type="term" value="P:UDP-N-acetylglucosamine metabolic process"/>
    <property type="evidence" value="ECO:0007669"/>
    <property type="project" value="TreeGrafter"/>
</dbReference>
<protein>
    <recommendedName>
        <fullName evidence="3">Glutamine--fructose-6-phosphate aminotransferase [isomerizing]</fullName>
        <ecNumber evidence="2">2.6.1.16</ecNumber>
    </recommendedName>
</protein>
<reference evidence="4" key="1">
    <citation type="submission" date="2022-10" db="EMBL/GenBank/DDBJ databases">
        <title>Gaoshiqiia sediminis gen. nov., sp. nov., isolated from coastal sediment.</title>
        <authorList>
            <person name="Yu W.X."/>
            <person name="Mu D.S."/>
            <person name="Du J.Z."/>
            <person name="Liang Y.Q."/>
        </authorList>
    </citation>
    <scope>NUCLEOTIDE SEQUENCE</scope>
    <source>
        <strain evidence="4">A06</strain>
    </source>
</reference>
<dbReference type="PANTHER" id="PTHR10937:SF0">
    <property type="entry name" value="GLUTAMINE--FRUCTOSE-6-PHOSPHATE TRANSAMINASE (ISOMERIZING)"/>
    <property type="match status" value="1"/>
</dbReference>
<evidence type="ECO:0000313" key="5">
    <source>
        <dbReference type="Proteomes" id="UP001163821"/>
    </source>
</evidence>
<dbReference type="EC" id="2.6.1.16" evidence="2"/>
<evidence type="ECO:0000256" key="1">
    <source>
        <dbReference type="ARBA" id="ARBA00001031"/>
    </source>
</evidence>
<comment type="caution">
    <text evidence="4">The sequence shown here is derived from an EMBL/GenBank/DDBJ whole genome shotgun (WGS) entry which is preliminary data.</text>
</comment>
<dbReference type="CDD" id="cd05008">
    <property type="entry name" value="SIS_GlmS_GlmD_1"/>
    <property type="match status" value="1"/>
</dbReference>
<evidence type="ECO:0000256" key="3">
    <source>
        <dbReference type="ARBA" id="ARBA00016090"/>
    </source>
</evidence>
<dbReference type="GO" id="GO:0006002">
    <property type="term" value="P:fructose 6-phosphate metabolic process"/>
    <property type="evidence" value="ECO:0007669"/>
    <property type="project" value="TreeGrafter"/>
</dbReference>
<accession>A0AA41Y8K3</accession>
<organism evidence="4 5">
    <name type="scientific">Gaoshiqia sediminis</name>
    <dbReference type="NCBI Taxonomy" id="2986998"/>
    <lineage>
        <taxon>Bacteria</taxon>
        <taxon>Pseudomonadati</taxon>
        <taxon>Bacteroidota</taxon>
        <taxon>Bacteroidia</taxon>
        <taxon>Marinilabiliales</taxon>
        <taxon>Prolixibacteraceae</taxon>
        <taxon>Gaoshiqia</taxon>
    </lineage>
</organism>
<dbReference type="GO" id="GO:0097367">
    <property type="term" value="F:carbohydrate derivative binding"/>
    <property type="evidence" value="ECO:0007669"/>
    <property type="project" value="InterPro"/>
</dbReference>
<dbReference type="GO" id="GO:0006487">
    <property type="term" value="P:protein N-linked glycosylation"/>
    <property type="evidence" value="ECO:0007669"/>
    <property type="project" value="TreeGrafter"/>
</dbReference>
<evidence type="ECO:0000313" key="4">
    <source>
        <dbReference type="EMBL" id="MCW0483566.1"/>
    </source>
</evidence>
<evidence type="ECO:0000256" key="2">
    <source>
        <dbReference type="ARBA" id="ARBA00012916"/>
    </source>
</evidence>
<dbReference type="EMBL" id="JAPAAF010000018">
    <property type="protein sequence ID" value="MCW0483566.1"/>
    <property type="molecule type" value="Genomic_DNA"/>
</dbReference>
<dbReference type="PANTHER" id="PTHR10937">
    <property type="entry name" value="GLUCOSAMINE--FRUCTOSE-6-PHOSPHATE AMINOTRANSFERASE, ISOMERIZING"/>
    <property type="match status" value="1"/>
</dbReference>
<dbReference type="InterPro" id="IPR046348">
    <property type="entry name" value="SIS_dom_sf"/>
</dbReference>
<proteinExistence type="predicted"/>